<dbReference type="EMBL" id="WIXP02000004">
    <property type="protein sequence ID" value="KAF6211493.1"/>
    <property type="molecule type" value="Genomic_DNA"/>
</dbReference>
<evidence type="ECO:0000256" key="1">
    <source>
        <dbReference type="SAM" id="MobiDB-lite"/>
    </source>
</evidence>
<dbReference type="AlphaFoldDB" id="A0A8S9XRB3"/>
<dbReference type="OrthoDB" id="8059989at2759"/>
<feature type="region of interest" description="Disordered" evidence="1">
    <location>
        <begin position="118"/>
        <end position="137"/>
    </location>
</feature>
<feature type="region of interest" description="Disordered" evidence="1">
    <location>
        <begin position="1"/>
        <end position="31"/>
    </location>
</feature>
<accession>A0A8S9XRB3</accession>
<evidence type="ECO:0000313" key="3">
    <source>
        <dbReference type="Proteomes" id="UP000466442"/>
    </source>
</evidence>
<evidence type="ECO:0000313" key="2">
    <source>
        <dbReference type="EMBL" id="KAF6211493.1"/>
    </source>
</evidence>
<proteinExistence type="predicted"/>
<name>A0A8S9XRB3_APOLU</name>
<dbReference type="Proteomes" id="UP000466442">
    <property type="component" value="Unassembled WGS sequence"/>
</dbReference>
<keyword evidence="3" id="KW-1185">Reference proteome</keyword>
<reference evidence="2" key="1">
    <citation type="journal article" date="2021" name="Mol. Ecol. Resour.">
        <title>Apolygus lucorum genome provides insights into omnivorousness and mesophyll feeding.</title>
        <authorList>
            <person name="Liu Y."/>
            <person name="Liu H."/>
            <person name="Wang H."/>
            <person name="Huang T."/>
            <person name="Liu B."/>
            <person name="Yang B."/>
            <person name="Yin L."/>
            <person name="Li B."/>
            <person name="Zhang Y."/>
            <person name="Zhang S."/>
            <person name="Jiang F."/>
            <person name="Zhang X."/>
            <person name="Ren Y."/>
            <person name="Wang B."/>
            <person name="Wang S."/>
            <person name="Lu Y."/>
            <person name="Wu K."/>
            <person name="Fan W."/>
            <person name="Wang G."/>
        </authorList>
    </citation>
    <scope>NUCLEOTIDE SEQUENCE</scope>
    <source>
        <strain evidence="2">12Hb</strain>
    </source>
</reference>
<protein>
    <submittedName>
        <fullName evidence="2">Uncharacterized protein</fullName>
    </submittedName>
</protein>
<comment type="caution">
    <text evidence="2">The sequence shown here is derived from an EMBL/GenBank/DDBJ whole genome shotgun (WGS) entry which is preliminary data.</text>
</comment>
<gene>
    <name evidence="2" type="ORF">GE061_012005</name>
</gene>
<organism evidence="2 3">
    <name type="scientific">Apolygus lucorum</name>
    <name type="common">Small green plant bug</name>
    <name type="synonym">Lygocoris lucorum</name>
    <dbReference type="NCBI Taxonomy" id="248454"/>
    <lineage>
        <taxon>Eukaryota</taxon>
        <taxon>Metazoa</taxon>
        <taxon>Ecdysozoa</taxon>
        <taxon>Arthropoda</taxon>
        <taxon>Hexapoda</taxon>
        <taxon>Insecta</taxon>
        <taxon>Pterygota</taxon>
        <taxon>Neoptera</taxon>
        <taxon>Paraneoptera</taxon>
        <taxon>Hemiptera</taxon>
        <taxon>Heteroptera</taxon>
        <taxon>Panheteroptera</taxon>
        <taxon>Cimicomorpha</taxon>
        <taxon>Miridae</taxon>
        <taxon>Mirini</taxon>
        <taxon>Apolygus</taxon>
    </lineage>
</organism>
<sequence>MSDDDRMSLTTAVSDDDDGESVHASPYRAKQTGTAAASFNCTGAVRKAGEARITGTQTSAIARLISLSKVGYVKYIHPTPKKYGGMVERGADGRHRSISDCQEKPLRYLLGWDKDQFQGLGDREGSRYSAQKPEGKKEEEIRWQCVKVAA</sequence>